<dbReference type="GO" id="GO:0051537">
    <property type="term" value="F:2 iron, 2 sulfur cluster binding"/>
    <property type="evidence" value="ECO:0007669"/>
    <property type="project" value="InterPro"/>
</dbReference>
<dbReference type="PROSITE" id="PS51384">
    <property type="entry name" value="FAD_FR"/>
    <property type="match status" value="1"/>
</dbReference>
<dbReference type="SUPFAM" id="SSF52343">
    <property type="entry name" value="Ferredoxin reductase-like, C-terminal NADP-linked domain"/>
    <property type="match status" value="1"/>
</dbReference>
<dbReference type="GO" id="GO:0016491">
    <property type="term" value="F:oxidoreductase activity"/>
    <property type="evidence" value="ECO:0007669"/>
    <property type="project" value="InterPro"/>
</dbReference>
<accession>A0A1T4R4P9</accession>
<feature type="domain" description="FAD-binding FR-type" evidence="1">
    <location>
        <begin position="3"/>
        <end position="108"/>
    </location>
</feature>
<dbReference type="STRING" id="634771.SAMN04488128_102821"/>
<evidence type="ECO:0000259" key="1">
    <source>
        <dbReference type="PROSITE" id="PS51384"/>
    </source>
</evidence>
<evidence type="ECO:0000313" key="3">
    <source>
        <dbReference type="Proteomes" id="UP000190367"/>
    </source>
</evidence>
<dbReference type="Proteomes" id="UP000190367">
    <property type="component" value="Unassembled WGS sequence"/>
</dbReference>
<keyword evidence="3" id="KW-1185">Reference proteome</keyword>
<protein>
    <submittedName>
        <fullName evidence="2">CDP-4-dehydro-6-deoxyglucose reductase</fullName>
    </submittedName>
</protein>
<gene>
    <name evidence="2" type="ORF">SAMN04488128_102821</name>
</gene>
<reference evidence="3" key="1">
    <citation type="submission" date="2017-02" db="EMBL/GenBank/DDBJ databases">
        <authorList>
            <person name="Varghese N."/>
            <person name="Submissions S."/>
        </authorList>
    </citation>
    <scope>NUCLEOTIDE SEQUENCE [LARGE SCALE GENOMIC DNA]</scope>
    <source>
        <strain evidence="3">DSM 22224</strain>
    </source>
</reference>
<evidence type="ECO:0000313" key="2">
    <source>
        <dbReference type="EMBL" id="SKA10641.1"/>
    </source>
</evidence>
<dbReference type="Gene3D" id="3.40.50.80">
    <property type="entry name" value="Nucleotide-binding domain of ferredoxin-NADP reductase (FNR) module"/>
    <property type="match status" value="1"/>
</dbReference>
<dbReference type="InterPro" id="IPR017938">
    <property type="entry name" value="Riboflavin_synthase-like_b-brl"/>
</dbReference>
<dbReference type="PIRSF" id="PIRSF006816">
    <property type="entry name" value="Cyc3_hyd_g"/>
    <property type="match status" value="1"/>
</dbReference>
<dbReference type="PRINTS" id="PR00410">
    <property type="entry name" value="PHEHYDRXLASE"/>
</dbReference>
<dbReference type="OrthoDB" id="9789468at2"/>
<sequence length="240" mass="28273">MQEIWYTGIVTRLVDETHNTRRFWIRIPELERFDFKPGQFVTLDLPIHEKKNKRWRSYSIASHPDSTNIFELVIVLLEGGVGSTYLFNEIKEGSTLQVRGPLGMFTLPADMEKDLFLICTGTGIAPFRSMVQYIQLHQLPHPDIHLIFGCRYEQDLLYAEEMRQLDKDMPRFHYIPTLSRQEDWTGKKGYVHSIYEEILADNKRPANFYLCGWKAMIDEARQRITAMGYDRHDIHLELYG</sequence>
<dbReference type="Pfam" id="PF00970">
    <property type="entry name" value="FAD_binding_6"/>
    <property type="match status" value="1"/>
</dbReference>
<dbReference type="InterPro" id="IPR008333">
    <property type="entry name" value="Cbr1-like_FAD-bd_dom"/>
</dbReference>
<dbReference type="GO" id="GO:0050660">
    <property type="term" value="F:flavin adenine dinucleotide binding"/>
    <property type="evidence" value="ECO:0007669"/>
    <property type="project" value="InterPro"/>
</dbReference>
<organism evidence="2 3">
    <name type="scientific">Chitinophaga eiseniae</name>
    <dbReference type="NCBI Taxonomy" id="634771"/>
    <lineage>
        <taxon>Bacteria</taxon>
        <taxon>Pseudomonadati</taxon>
        <taxon>Bacteroidota</taxon>
        <taxon>Chitinophagia</taxon>
        <taxon>Chitinophagales</taxon>
        <taxon>Chitinophagaceae</taxon>
        <taxon>Chitinophaga</taxon>
    </lineage>
</organism>
<dbReference type="Pfam" id="PF00175">
    <property type="entry name" value="NAD_binding_1"/>
    <property type="match status" value="1"/>
</dbReference>
<dbReference type="RefSeq" id="WP_078669330.1">
    <property type="nucleotide sequence ID" value="NZ_FUWZ01000002.1"/>
</dbReference>
<dbReference type="InterPro" id="IPR001709">
    <property type="entry name" value="Flavoprot_Pyr_Nucl_cyt_Rdtase"/>
</dbReference>
<dbReference type="PANTHER" id="PTHR47354:SF5">
    <property type="entry name" value="PROTEIN RFBI"/>
    <property type="match status" value="1"/>
</dbReference>
<name>A0A1T4R4P9_9BACT</name>
<proteinExistence type="predicted"/>
<dbReference type="Gene3D" id="2.40.30.10">
    <property type="entry name" value="Translation factors"/>
    <property type="match status" value="1"/>
</dbReference>
<dbReference type="InterPro" id="IPR012165">
    <property type="entry name" value="Cyt_c3_hydrogenase_gsu"/>
</dbReference>
<dbReference type="AlphaFoldDB" id="A0A1T4R4P9"/>
<dbReference type="InterPro" id="IPR017927">
    <property type="entry name" value="FAD-bd_FR_type"/>
</dbReference>
<dbReference type="InterPro" id="IPR050415">
    <property type="entry name" value="MRET"/>
</dbReference>
<dbReference type="GO" id="GO:0006221">
    <property type="term" value="P:pyrimidine nucleotide biosynthetic process"/>
    <property type="evidence" value="ECO:0007669"/>
    <property type="project" value="InterPro"/>
</dbReference>
<dbReference type="EMBL" id="FUWZ01000002">
    <property type="protein sequence ID" value="SKA10641.1"/>
    <property type="molecule type" value="Genomic_DNA"/>
</dbReference>
<dbReference type="InterPro" id="IPR001433">
    <property type="entry name" value="OxRdtase_FAD/NAD-bd"/>
</dbReference>
<dbReference type="PANTHER" id="PTHR47354">
    <property type="entry name" value="NADH OXIDOREDUCTASE HCR"/>
    <property type="match status" value="1"/>
</dbReference>
<dbReference type="PRINTS" id="PR00371">
    <property type="entry name" value="FPNCR"/>
</dbReference>
<dbReference type="SUPFAM" id="SSF63380">
    <property type="entry name" value="Riboflavin synthase domain-like"/>
    <property type="match status" value="1"/>
</dbReference>
<dbReference type="InterPro" id="IPR039261">
    <property type="entry name" value="FNR_nucleotide-bd"/>
</dbReference>